<feature type="region of interest" description="Disordered" evidence="1">
    <location>
        <begin position="77"/>
        <end position="105"/>
    </location>
</feature>
<evidence type="ECO:0000256" key="1">
    <source>
        <dbReference type="SAM" id="MobiDB-lite"/>
    </source>
</evidence>
<gene>
    <name evidence="2" type="ORF">I303_08351</name>
</gene>
<organism evidence="2">
    <name type="scientific">Kwoniella dejecticola CBS 10117</name>
    <dbReference type="NCBI Taxonomy" id="1296121"/>
    <lineage>
        <taxon>Eukaryota</taxon>
        <taxon>Fungi</taxon>
        <taxon>Dikarya</taxon>
        <taxon>Basidiomycota</taxon>
        <taxon>Agaricomycotina</taxon>
        <taxon>Tremellomycetes</taxon>
        <taxon>Tremellales</taxon>
        <taxon>Cryptococcaceae</taxon>
        <taxon>Kwoniella</taxon>
    </lineage>
</organism>
<accession>A0A1A5ZUV0</accession>
<name>A0A1A5ZUV0_9TREE</name>
<protein>
    <submittedName>
        <fullName evidence="2">Uncharacterized protein</fullName>
    </submittedName>
</protein>
<dbReference type="VEuPathDB" id="FungiDB:I303_08351"/>
<dbReference type="EMBL" id="KI894037">
    <property type="protein sequence ID" value="OBR81580.1"/>
    <property type="molecule type" value="Genomic_DNA"/>
</dbReference>
<evidence type="ECO:0000313" key="2">
    <source>
        <dbReference type="EMBL" id="OBR81580.1"/>
    </source>
</evidence>
<dbReference type="AlphaFoldDB" id="A0A1A5ZUV0"/>
<proteinExistence type="predicted"/>
<sequence length="105" mass="11917">MRKRVVRVEANCKRRAREIGTDSGGGMDVGEIRDEIWWKKASKGGEMRIIGDAWRNEIVDRAEQHAWTWAWKRVEQDGGEGARGRGGEERVGQGKQDRPARSDLA</sequence>
<reference evidence="2" key="1">
    <citation type="submission" date="2013-07" db="EMBL/GenBank/DDBJ databases">
        <title>The Genome Sequence of Cryptococcus dejecticola CBS10117.</title>
        <authorList>
            <consortium name="The Broad Institute Genome Sequencing Platform"/>
            <person name="Cuomo C."/>
            <person name="Litvintseva A."/>
            <person name="Chen Y."/>
            <person name="Heitman J."/>
            <person name="Sun S."/>
            <person name="Springer D."/>
            <person name="Dromer F."/>
            <person name="Young S.K."/>
            <person name="Zeng Q."/>
            <person name="Gargeya S."/>
            <person name="Fitzgerald M."/>
            <person name="Abouelleil A."/>
            <person name="Alvarado L."/>
            <person name="Berlin A.M."/>
            <person name="Chapman S.B."/>
            <person name="Dewar J."/>
            <person name="Goldberg J."/>
            <person name="Griggs A."/>
            <person name="Gujja S."/>
            <person name="Hansen M."/>
            <person name="Howarth C."/>
            <person name="Imamovic A."/>
            <person name="Larimer J."/>
            <person name="McCowan C."/>
            <person name="Murphy C."/>
            <person name="Pearson M."/>
            <person name="Priest M."/>
            <person name="Roberts A."/>
            <person name="Saif S."/>
            <person name="Shea T."/>
            <person name="Sykes S."/>
            <person name="Wortman J."/>
            <person name="Nusbaum C."/>
            <person name="Birren B."/>
        </authorList>
    </citation>
    <scope>NUCLEOTIDE SEQUENCE [LARGE SCALE GENOMIC DNA]</scope>
    <source>
        <strain evidence="2">CBS 10117</strain>
    </source>
</reference>